<name>A0A345HWD4_9ACTN</name>
<feature type="domain" description="HTH cro/C1-type" evidence="1">
    <location>
        <begin position="20"/>
        <end position="74"/>
    </location>
</feature>
<dbReference type="Pfam" id="PF19054">
    <property type="entry name" value="DUF5753"/>
    <property type="match status" value="1"/>
</dbReference>
<reference evidence="3" key="1">
    <citation type="submission" date="2018-07" db="EMBL/GenBank/DDBJ databases">
        <authorList>
            <person name="Zhao J."/>
        </authorList>
    </citation>
    <scope>NUCLEOTIDE SEQUENCE [LARGE SCALE GENOMIC DNA]</scope>
    <source>
        <strain evidence="3">GSSD-12</strain>
    </source>
</reference>
<dbReference type="RefSeq" id="WP_114663398.1">
    <property type="nucleotide sequence ID" value="NZ_CP031194.1"/>
</dbReference>
<evidence type="ECO:0000259" key="1">
    <source>
        <dbReference type="PROSITE" id="PS50943"/>
    </source>
</evidence>
<dbReference type="SMART" id="SM00530">
    <property type="entry name" value="HTH_XRE"/>
    <property type="match status" value="1"/>
</dbReference>
<dbReference type="SUPFAM" id="SSF47413">
    <property type="entry name" value="lambda repressor-like DNA-binding domains"/>
    <property type="match status" value="1"/>
</dbReference>
<dbReference type="OrthoDB" id="4350134at2"/>
<sequence length="293" mass="32769">MTALSNVSPLASRRKLGVALRKLRDQQGFTTEEVGTHLNCHNSKVSRIENGKRTCTKKDFEAFMDLFEVAEPMLSELRELMIKGRQQVPPWWYAYNDVISANYAEFLAYEAEAVRCFEYQPLLIPGPLQTTAYARAVTATGVAALGPDQVDSLVEVRMRRQERLREEEPLILDAVVTEAALRLLIGGATVMGEQLRHLTEVSQLDNVRFRVIPFQAGERAVSTGAFTLFASQRDSQVDVAFTESAESLLGYRDDPLALKRLSRLFGNLSGAALSEDDSRELINSVEKELILNE</sequence>
<keyword evidence="3" id="KW-1185">Reference proteome</keyword>
<evidence type="ECO:0000313" key="2">
    <source>
        <dbReference type="EMBL" id="AXG81008.1"/>
    </source>
</evidence>
<gene>
    <name evidence="2" type="ORF">DVK44_28770</name>
</gene>
<dbReference type="GO" id="GO:0003677">
    <property type="term" value="F:DNA binding"/>
    <property type="evidence" value="ECO:0007669"/>
    <property type="project" value="InterPro"/>
</dbReference>
<dbReference type="KEGG" id="spad:DVK44_28770"/>
<dbReference type="EMBL" id="CP031194">
    <property type="protein sequence ID" value="AXG81008.1"/>
    <property type="molecule type" value="Genomic_DNA"/>
</dbReference>
<dbReference type="Pfam" id="PF13560">
    <property type="entry name" value="HTH_31"/>
    <property type="match status" value="1"/>
</dbReference>
<proteinExistence type="predicted"/>
<dbReference type="InterPro" id="IPR010982">
    <property type="entry name" value="Lambda_DNA-bd_dom_sf"/>
</dbReference>
<dbReference type="AlphaFoldDB" id="A0A345HWD4"/>
<accession>A0A345HWD4</accession>
<dbReference type="InterPro" id="IPR001387">
    <property type="entry name" value="Cro/C1-type_HTH"/>
</dbReference>
<dbReference type="PROSITE" id="PS50943">
    <property type="entry name" value="HTH_CROC1"/>
    <property type="match status" value="1"/>
</dbReference>
<dbReference type="CDD" id="cd00093">
    <property type="entry name" value="HTH_XRE"/>
    <property type="match status" value="1"/>
</dbReference>
<dbReference type="InterPro" id="IPR043917">
    <property type="entry name" value="DUF5753"/>
</dbReference>
<dbReference type="Gene3D" id="1.10.260.40">
    <property type="entry name" value="lambda repressor-like DNA-binding domains"/>
    <property type="match status" value="1"/>
</dbReference>
<evidence type="ECO:0000313" key="3">
    <source>
        <dbReference type="Proteomes" id="UP000253868"/>
    </source>
</evidence>
<dbReference type="Proteomes" id="UP000253868">
    <property type="component" value="Chromosome"/>
</dbReference>
<organism evidence="2 3">
    <name type="scientific">Streptomyces paludis</name>
    <dbReference type="NCBI Taxonomy" id="2282738"/>
    <lineage>
        <taxon>Bacteria</taxon>
        <taxon>Bacillati</taxon>
        <taxon>Actinomycetota</taxon>
        <taxon>Actinomycetes</taxon>
        <taxon>Kitasatosporales</taxon>
        <taxon>Streptomycetaceae</taxon>
        <taxon>Streptomyces</taxon>
    </lineage>
</organism>
<protein>
    <submittedName>
        <fullName evidence="2">XRE family transcriptional regulator</fullName>
    </submittedName>
</protein>